<evidence type="ECO:0000313" key="13">
    <source>
        <dbReference type="EMBL" id="GFO69229.1"/>
    </source>
</evidence>
<dbReference type="InterPro" id="IPR015421">
    <property type="entry name" value="PyrdxlP-dep_Trfase_major"/>
</dbReference>
<name>A0A6V8NDM8_9BACT</name>
<evidence type="ECO:0000256" key="5">
    <source>
        <dbReference type="ARBA" id="ARBA00022898"/>
    </source>
</evidence>
<comment type="cofactor">
    <cofactor evidence="1">
        <name>pyridoxal 5'-phosphate</name>
        <dbReference type="ChEBI" id="CHEBI:597326"/>
    </cofactor>
</comment>
<accession>A0A6V8NDM8</accession>
<dbReference type="InterPro" id="IPR000653">
    <property type="entry name" value="DegT/StrS_aminotransferase"/>
</dbReference>
<sequence length="389" mass="42672">MNPLVDTIVAALAAVLENPANFVPLHIPEFSGNEKAYLADCIDSNFVSSVGAYVDRFEEMLAEFTGVKKAIVTVNGTAALHACLHLAGVEPGDEVMVPTFTFIATANAVWYCGATSHFVDVSEETLGLDPFRLRTYLEEIAQVQGGVCRNRKTGARIRAVVPMHSFGHPVDLDPLVQLCEEFQLVLIEDAAESLGSYYKGVHTGSFGACAALSFNGNKIITTGGGGAILTNDEELGRLAKHVTTTAKVPHRWEFNHDRVGFNYRMPALNAALGCAQLEQVPGFLARKRVLAAKYQEQFAGINGVRFFTEPGFATSNYWLNALVLEEERAELRDCLLEQTNERGLMTRPAWTLMHRLPMFSKNPRMDLFVAESLERRLVNIPSSAYLAGA</sequence>
<organism evidence="13 14">
    <name type="scientific">Geomonas limicola</name>
    <dbReference type="NCBI Taxonomy" id="2740186"/>
    <lineage>
        <taxon>Bacteria</taxon>
        <taxon>Pseudomonadati</taxon>
        <taxon>Thermodesulfobacteriota</taxon>
        <taxon>Desulfuromonadia</taxon>
        <taxon>Geobacterales</taxon>
        <taxon>Geobacteraceae</taxon>
        <taxon>Geomonas</taxon>
    </lineage>
</organism>
<dbReference type="Gene3D" id="3.90.1150.10">
    <property type="entry name" value="Aspartate Aminotransferase, domain 1"/>
    <property type="match status" value="1"/>
</dbReference>
<keyword evidence="4" id="KW-0808">Transferase</keyword>
<comment type="caution">
    <text evidence="13">The sequence shown here is derived from an EMBL/GenBank/DDBJ whole genome shotgun (WGS) entry which is preliminary data.</text>
</comment>
<dbReference type="GO" id="GO:0030170">
    <property type="term" value="F:pyridoxal phosphate binding"/>
    <property type="evidence" value="ECO:0007669"/>
    <property type="project" value="TreeGrafter"/>
</dbReference>
<dbReference type="GO" id="GO:0000271">
    <property type="term" value="P:polysaccharide biosynthetic process"/>
    <property type="evidence" value="ECO:0007669"/>
    <property type="project" value="TreeGrafter"/>
</dbReference>
<keyword evidence="5 11" id="KW-0663">Pyridoxal phosphate</keyword>
<dbReference type="GO" id="GO:0102933">
    <property type="term" value="F:GDP-4-dehydro-6-deoxy-D-mannose-4-aminotransferase activity"/>
    <property type="evidence" value="ECO:0007669"/>
    <property type="project" value="UniProtKB-EC"/>
</dbReference>
<proteinExistence type="inferred from homology"/>
<comment type="similarity">
    <text evidence="6 12">Belongs to the DegT/DnrJ/EryC1 family.</text>
</comment>
<dbReference type="PANTHER" id="PTHR30244:SF30">
    <property type="entry name" value="BLR5990 PROTEIN"/>
    <property type="match status" value="1"/>
</dbReference>
<evidence type="ECO:0000256" key="11">
    <source>
        <dbReference type="PIRSR" id="PIRSR000390-2"/>
    </source>
</evidence>
<evidence type="ECO:0000256" key="6">
    <source>
        <dbReference type="ARBA" id="ARBA00037999"/>
    </source>
</evidence>
<dbReference type="EMBL" id="BLXZ01000005">
    <property type="protein sequence ID" value="GFO69229.1"/>
    <property type="molecule type" value="Genomic_DNA"/>
</dbReference>
<dbReference type="NCBIfam" id="TIGR04181">
    <property type="entry name" value="NHT_00031"/>
    <property type="match status" value="1"/>
</dbReference>
<evidence type="ECO:0000256" key="8">
    <source>
        <dbReference type="ARBA" id="ARBA00066317"/>
    </source>
</evidence>
<evidence type="ECO:0000256" key="12">
    <source>
        <dbReference type="RuleBase" id="RU004508"/>
    </source>
</evidence>
<dbReference type="PANTHER" id="PTHR30244">
    <property type="entry name" value="TRANSAMINASE"/>
    <property type="match status" value="1"/>
</dbReference>
<dbReference type="InterPro" id="IPR015424">
    <property type="entry name" value="PyrdxlP-dep_Trfase"/>
</dbReference>
<dbReference type="EC" id="2.6.1.102" evidence="8"/>
<comment type="pathway">
    <text evidence="2">Bacterial outer membrane biogenesis; LPS O-antigen biosynthesis.</text>
</comment>
<keyword evidence="3" id="KW-0032">Aminotransferase</keyword>
<evidence type="ECO:0000256" key="3">
    <source>
        <dbReference type="ARBA" id="ARBA00022576"/>
    </source>
</evidence>
<evidence type="ECO:0000256" key="1">
    <source>
        <dbReference type="ARBA" id="ARBA00001933"/>
    </source>
</evidence>
<protein>
    <recommendedName>
        <fullName evidence="9">GDP-perosamine synthase</fullName>
        <ecNumber evidence="8">2.6.1.102</ecNumber>
    </recommendedName>
</protein>
<evidence type="ECO:0000256" key="4">
    <source>
        <dbReference type="ARBA" id="ARBA00022679"/>
    </source>
</evidence>
<dbReference type="RefSeq" id="WP_183361804.1">
    <property type="nucleotide sequence ID" value="NZ_BLXZ01000005.1"/>
</dbReference>
<dbReference type="CDD" id="cd00616">
    <property type="entry name" value="AHBA_syn"/>
    <property type="match status" value="1"/>
</dbReference>
<feature type="active site" description="Proton acceptor" evidence="10">
    <location>
        <position position="218"/>
    </location>
</feature>
<dbReference type="InterPro" id="IPR015422">
    <property type="entry name" value="PyrdxlP-dep_Trfase_small"/>
</dbReference>
<evidence type="ECO:0000256" key="7">
    <source>
        <dbReference type="ARBA" id="ARBA00051587"/>
    </source>
</evidence>
<dbReference type="AlphaFoldDB" id="A0A6V8NDM8"/>
<dbReference type="PIRSF" id="PIRSF000390">
    <property type="entry name" value="PLP_StrS"/>
    <property type="match status" value="1"/>
</dbReference>
<dbReference type="FunFam" id="3.40.640.10:FF:000090">
    <property type="entry name" value="Pyridoxal phosphate-dependent aminotransferase"/>
    <property type="match status" value="1"/>
</dbReference>
<evidence type="ECO:0000256" key="2">
    <source>
        <dbReference type="ARBA" id="ARBA00005125"/>
    </source>
</evidence>
<dbReference type="Gene3D" id="3.40.640.10">
    <property type="entry name" value="Type I PLP-dependent aspartate aminotransferase-like (Major domain)"/>
    <property type="match status" value="1"/>
</dbReference>
<dbReference type="Proteomes" id="UP000587586">
    <property type="component" value="Unassembled WGS sequence"/>
</dbReference>
<evidence type="ECO:0000256" key="9">
    <source>
        <dbReference type="ARBA" id="ARBA00074221"/>
    </source>
</evidence>
<gene>
    <name evidence="13" type="ORF">GMLC_28080</name>
</gene>
<dbReference type="Pfam" id="PF01041">
    <property type="entry name" value="DegT_DnrJ_EryC1"/>
    <property type="match status" value="1"/>
</dbReference>
<keyword evidence="14" id="KW-1185">Reference proteome</keyword>
<dbReference type="SUPFAM" id="SSF53383">
    <property type="entry name" value="PLP-dependent transferases"/>
    <property type="match status" value="1"/>
</dbReference>
<evidence type="ECO:0000256" key="10">
    <source>
        <dbReference type="PIRSR" id="PIRSR000390-1"/>
    </source>
</evidence>
<dbReference type="InterPro" id="IPR026385">
    <property type="entry name" value="LegC-like"/>
</dbReference>
<comment type="catalytic activity">
    <reaction evidence="7">
        <text>GDP-alpha-D-perosamine + 2-oxoglutarate = GDP-4-dehydro-alpha-D-rhamnose + L-glutamate</text>
        <dbReference type="Rhea" id="RHEA:36779"/>
        <dbReference type="ChEBI" id="CHEBI:16810"/>
        <dbReference type="ChEBI" id="CHEBI:29985"/>
        <dbReference type="ChEBI" id="CHEBI:57964"/>
        <dbReference type="ChEBI" id="CHEBI:73996"/>
        <dbReference type="EC" id="2.6.1.102"/>
    </reaction>
</comment>
<reference evidence="14" key="1">
    <citation type="submission" date="2020-06" db="EMBL/GenBank/DDBJ databases">
        <title>Draft genomic sequecing of Geomonas sp. Red745.</title>
        <authorList>
            <person name="Itoh H."/>
            <person name="Xu Z.X."/>
            <person name="Ushijima N."/>
            <person name="Masuda Y."/>
            <person name="Shiratori Y."/>
            <person name="Senoo K."/>
        </authorList>
    </citation>
    <scope>NUCLEOTIDE SEQUENCE [LARGE SCALE GENOMIC DNA]</scope>
    <source>
        <strain evidence="14">Red745</strain>
    </source>
</reference>
<feature type="modified residue" description="N6-(pyridoxal phosphate)lysine" evidence="11">
    <location>
        <position position="218"/>
    </location>
</feature>
<evidence type="ECO:0000313" key="14">
    <source>
        <dbReference type="Proteomes" id="UP000587586"/>
    </source>
</evidence>